<keyword evidence="2" id="KW-1185">Reference proteome</keyword>
<protein>
    <submittedName>
        <fullName evidence="1">Uncharacterized protein</fullName>
    </submittedName>
</protein>
<organism evidence="1 2">
    <name type="scientific">Halpernia frigidisoli</name>
    <dbReference type="NCBI Taxonomy" id="1125876"/>
    <lineage>
        <taxon>Bacteria</taxon>
        <taxon>Pseudomonadati</taxon>
        <taxon>Bacteroidota</taxon>
        <taxon>Flavobacteriia</taxon>
        <taxon>Flavobacteriales</taxon>
        <taxon>Weeksellaceae</taxon>
        <taxon>Chryseobacterium group</taxon>
        <taxon>Halpernia</taxon>
    </lineage>
</organism>
<dbReference type="Proteomes" id="UP000198931">
    <property type="component" value="Unassembled WGS sequence"/>
</dbReference>
<proteinExistence type="predicted"/>
<accession>A0A1I3HHG6</accession>
<dbReference type="EMBL" id="FOQT01000004">
    <property type="protein sequence ID" value="SFI35073.1"/>
    <property type="molecule type" value="Genomic_DNA"/>
</dbReference>
<reference evidence="1 2" key="1">
    <citation type="submission" date="2016-10" db="EMBL/GenBank/DDBJ databases">
        <authorList>
            <person name="de Groot N.N."/>
        </authorList>
    </citation>
    <scope>NUCLEOTIDE SEQUENCE [LARGE SCALE GENOMIC DNA]</scope>
    <source>
        <strain evidence="1 2">DSM 26000</strain>
    </source>
</reference>
<evidence type="ECO:0000313" key="2">
    <source>
        <dbReference type="Proteomes" id="UP000198931"/>
    </source>
</evidence>
<dbReference type="AlphaFoldDB" id="A0A1I3HHG6"/>
<sequence>MNFFLKYFTYTKQIRVCQQKIIFRGKILWRFVKILFKKNRKLKKNTLYFSDKIVFDKSIFTLTYDFENAL</sequence>
<evidence type="ECO:0000313" key="1">
    <source>
        <dbReference type="EMBL" id="SFI35073.1"/>
    </source>
</evidence>
<name>A0A1I3HHG6_9FLAO</name>
<gene>
    <name evidence="1" type="ORF">SAMN05443292_2206</name>
</gene>
<dbReference type="STRING" id="1125876.SAMN05443292_2206"/>